<evidence type="ECO:0000256" key="4">
    <source>
        <dbReference type="ARBA" id="ARBA00022679"/>
    </source>
</evidence>
<comment type="catalytic activity">
    <reaction evidence="1">
        <text>S-ubiquitinyl-[E2 ubiquitin-conjugating enzyme]-L-cysteine + [acceptor protein]-L-lysine = [E2 ubiquitin-conjugating enzyme]-L-cysteine + N(6)-ubiquitinyl-[acceptor protein]-L-lysine.</text>
        <dbReference type="EC" id="2.3.2.26"/>
    </reaction>
</comment>
<keyword evidence="4" id="KW-0808">Transferase</keyword>
<dbReference type="GO" id="GO:0005737">
    <property type="term" value="C:cytoplasm"/>
    <property type="evidence" value="ECO:0007669"/>
    <property type="project" value="TreeGrafter"/>
</dbReference>
<sequence>MANPTMQCAGLKVPSAIAYHLFKMAEEGRKDKKDEEIKKIAESAIENITKIANIVQGRATTSNALSELQRRFPTTSGRTAASSINTGTNRARAFRSRSTPYSNRNPGRPHGSSTVTKDVIVIEYGKDRIPSKSEKVELEKSGRIICGFELSREWTAVQLEKELSYLLKGSSMDGFSFEIMKNCSGTLVKPNIPLGKRIDSKLLLKSIAPSGGIYIRLLADLPSDDDDDFLSLSSFESPTTRSITSLNSTQSLNPSATSTSAITASASPAANITTSTANASIAEVDLTDEKPEISNASKEQDAVPVHTYQANPVECPFNIDSIIDSAKNQDLLEPVEVLRFLQEHIIQGRKLDIVSVEEPTDGETNFINVNRDTALISTFSELEFIENYRFTFKVGFTGEDVVDLGGPRREWLRIVCREIKEKYFDRGLRRYLAKDYFNVGIMLALTLLQNGPMPAFIEEEILNDVLTSSPQSSNPCIAEVQAGLEKLGMLSALQKLPMLHYLLRPNSQHPITVPKLLGLLKPKYSEQGSNALKHEKELYQLFVRFLREVASGLRSCGNEKLQLSHILTFVTGSAEEPILGFALDPSIEFVKTDLGDGFTPTAHTCSNILSIPVASSVNPLPSQEKLFEIYDLAFSQSYFGSM</sequence>
<dbReference type="InterPro" id="IPR000569">
    <property type="entry name" value="HECT_dom"/>
</dbReference>
<evidence type="ECO:0000256" key="7">
    <source>
        <dbReference type="SAM" id="MobiDB-lite"/>
    </source>
</evidence>
<dbReference type="AlphaFoldDB" id="A0A2B4SVU6"/>
<feature type="domain" description="HECT" evidence="8">
    <location>
        <begin position="566"/>
        <end position="623"/>
    </location>
</feature>
<feature type="region of interest" description="Disordered" evidence="7">
    <location>
        <begin position="68"/>
        <end position="113"/>
    </location>
</feature>
<evidence type="ECO:0000256" key="5">
    <source>
        <dbReference type="ARBA" id="ARBA00022786"/>
    </source>
</evidence>
<dbReference type="GO" id="GO:0006511">
    <property type="term" value="P:ubiquitin-dependent protein catabolic process"/>
    <property type="evidence" value="ECO:0007669"/>
    <property type="project" value="TreeGrafter"/>
</dbReference>
<dbReference type="GO" id="GO:0061630">
    <property type="term" value="F:ubiquitin protein ligase activity"/>
    <property type="evidence" value="ECO:0007669"/>
    <property type="project" value="UniProtKB-EC"/>
</dbReference>
<protein>
    <recommendedName>
        <fullName evidence="3">HECT-type E3 ubiquitin transferase</fullName>
        <ecNumber evidence="3">2.3.2.26</ecNumber>
    </recommendedName>
</protein>
<dbReference type="Gene3D" id="3.90.1750.10">
    <property type="entry name" value="Hect, E3 ligase catalytic domains"/>
    <property type="match status" value="1"/>
</dbReference>
<dbReference type="PROSITE" id="PS50237">
    <property type="entry name" value="HECT"/>
    <property type="match status" value="2"/>
</dbReference>
<dbReference type="OrthoDB" id="5977147at2759"/>
<dbReference type="PANTHER" id="PTHR11254">
    <property type="entry name" value="HECT DOMAIN UBIQUITIN-PROTEIN LIGASE"/>
    <property type="match status" value="1"/>
</dbReference>
<evidence type="ECO:0000256" key="1">
    <source>
        <dbReference type="ARBA" id="ARBA00000885"/>
    </source>
</evidence>
<dbReference type="Proteomes" id="UP000225706">
    <property type="component" value="Unassembled WGS sequence"/>
</dbReference>
<dbReference type="InterPro" id="IPR050409">
    <property type="entry name" value="E3_ubiq-protein_ligase"/>
</dbReference>
<feature type="compositionally biased region" description="Polar residues" evidence="7">
    <location>
        <begin position="68"/>
        <end position="89"/>
    </location>
</feature>
<dbReference type="Gene3D" id="3.30.2410.10">
    <property type="entry name" value="Hect, E3 ligase catalytic domain"/>
    <property type="match status" value="1"/>
</dbReference>
<evidence type="ECO:0000256" key="3">
    <source>
        <dbReference type="ARBA" id="ARBA00012485"/>
    </source>
</evidence>
<accession>A0A2B4SVU6</accession>
<feature type="active site" description="Glycyl thioester intermediate" evidence="6">
    <location>
        <position position="605"/>
    </location>
</feature>
<dbReference type="InterPro" id="IPR035983">
    <property type="entry name" value="Hect_E3_ubiquitin_ligase"/>
</dbReference>
<keyword evidence="10" id="KW-1185">Reference proteome</keyword>
<evidence type="ECO:0000313" key="9">
    <source>
        <dbReference type="EMBL" id="PFX32688.1"/>
    </source>
</evidence>
<feature type="domain" description="HECT" evidence="8">
    <location>
        <begin position="381"/>
        <end position="419"/>
    </location>
</feature>
<organism evidence="9 10">
    <name type="scientific">Stylophora pistillata</name>
    <name type="common">Smooth cauliflower coral</name>
    <dbReference type="NCBI Taxonomy" id="50429"/>
    <lineage>
        <taxon>Eukaryota</taxon>
        <taxon>Metazoa</taxon>
        <taxon>Cnidaria</taxon>
        <taxon>Anthozoa</taxon>
        <taxon>Hexacorallia</taxon>
        <taxon>Scleractinia</taxon>
        <taxon>Astrocoeniina</taxon>
        <taxon>Pocilloporidae</taxon>
        <taxon>Stylophora</taxon>
    </lineage>
</organism>
<dbReference type="SUPFAM" id="SSF56204">
    <property type="entry name" value="Hect, E3 ligase catalytic domain"/>
    <property type="match status" value="2"/>
</dbReference>
<comment type="caution">
    <text evidence="6">Lacks conserved residue(s) required for the propagation of feature annotation.</text>
</comment>
<dbReference type="GO" id="GO:0016567">
    <property type="term" value="P:protein ubiquitination"/>
    <property type="evidence" value="ECO:0007669"/>
    <property type="project" value="TreeGrafter"/>
</dbReference>
<evidence type="ECO:0000259" key="8">
    <source>
        <dbReference type="PROSITE" id="PS50237"/>
    </source>
</evidence>
<dbReference type="EC" id="2.3.2.26" evidence="3"/>
<reference evidence="10" key="1">
    <citation type="journal article" date="2017" name="bioRxiv">
        <title>Comparative analysis of the genomes of Stylophora pistillata and Acropora digitifera provides evidence for extensive differences between species of corals.</title>
        <authorList>
            <person name="Voolstra C.R."/>
            <person name="Li Y."/>
            <person name="Liew Y.J."/>
            <person name="Baumgarten S."/>
            <person name="Zoccola D."/>
            <person name="Flot J.-F."/>
            <person name="Tambutte S."/>
            <person name="Allemand D."/>
            <person name="Aranda M."/>
        </authorList>
    </citation>
    <scope>NUCLEOTIDE SEQUENCE [LARGE SCALE GENOMIC DNA]</scope>
</reference>
<feature type="compositionally biased region" description="Polar residues" evidence="7">
    <location>
        <begin position="96"/>
        <end position="113"/>
    </location>
</feature>
<dbReference type="PANTHER" id="PTHR11254:SF440">
    <property type="entry name" value="E3 UBIQUITIN-PROTEIN LIGASE NEDD-4"/>
    <property type="match status" value="1"/>
</dbReference>
<evidence type="ECO:0000313" key="10">
    <source>
        <dbReference type="Proteomes" id="UP000225706"/>
    </source>
</evidence>
<keyword evidence="5 6" id="KW-0833">Ubl conjugation pathway</keyword>
<dbReference type="EMBL" id="LSMT01000020">
    <property type="protein sequence ID" value="PFX32688.1"/>
    <property type="molecule type" value="Genomic_DNA"/>
</dbReference>
<evidence type="ECO:0000256" key="2">
    <source>
        <dbReference type="ARBA" id="ARBA00004906"/>
    </source>
</evidence>
<comment type="caution">
    <text evidence="9">The sequence shown here is derived from an EMBL/GenBank/DDBJ whole genome shotgun (WGS) entry which is preliminary data.</text>
</comment>
<name>A0A2B4SVU6_STYPI</name>
<comment type="pathway">
    <text evidence="2">Protein modification; protein ubiquitination.</text>
</comment>
<gene>
    <name evidence="9" type="ORF">AWC38_SpisGene2509</name>
</gene>
<proteinExistence type="predicted"/>
<dbReference type="Pfam" id="PF00632">
    <property type="entry name" value="HECT"/>
    <property type="match status" value="1"/>
</dbReference>
<evidence type="ECO:0000256" key="6">
    <source>
        <dbReference type="PROSITE-ProRule" id="PRU00104"/>
    </source>
</evidence>